<keyword evidence="2 7" id="KW-0813">Transport</keyword>
<name>G5IHD4_9FIRM</name>
<gene>
    <name evidence="9" type="ORF">HMPREF9473_02912</name>
</gene>
<feature type="transmembrane region" description="Helical" evidence="7">
    <location>
        <begin position="249"/>
        <end position="266"/>
    </location>
</feature>
<dbReference type="EMBL" id="ADLN01000076">
    <property type="protein sequence ID" value="EHI59099.1"/>
    <property type="molecule type" value="Genomic_DNA"/>
</dbReference>
<evidence type="ECO:0000256" key="1">
    <source>
        <dbReference type="ARBA" id="ARBA00004651"/>
    </source>
</evidence>
<dbReference type="PANTHER" id="PTHR43744:SF12">
    <property type="entry name" value="ABC TRANSPORTER PERMEASE PROTEIN MG189-RELATED"/>
    <property type="match status" value="1"/>
</dbReference>
<protein>
    <recommendedName>
        <fullName evidence="8">ABC transmembrane type-1 domain-containing protein</fullName>
    </recommendedName>
</protein>
<dbReference type="CDD" id="cd06261">
    <property type="entry name" value="TM_PBP2"/>
    <property type="match status" value="1"/>
</dbReference>
<feature type="transmembrane region" description="Helical" evidence="7">
    <location>
        <begin position="79"/>
        <end position="98"/>
    </location>
</feature>
<evidence type="ECO:0000256" key="5">
    <source>
        <dbReference type="ARBA" id="ARBA00022989"/>
    </source>
</evidence>
<evidence type="ECO:0000256" key="4">
    <source>
        <dbReference type="ARBA" id="ARBA00022692"/>
    </source>
</evidence>
<keyword evidence="10" id="KW-1185">Reference proteome</keyword>
<comment type="similarity">
    <text evidence="7">Belongs to the binding-protein-dependent transport system permease family.</text>
</comment>
<keyword evidence="4 7" id="KW-0812">Transmembrane</keyword>
<organism evidence="9 10">
    <name type="scientific">Hungatella hathewayi WAL-18680</name>
    <dbReference type="NCBI Taxonomy" id="742737"/>
    <lineage>
        <taxon>Bacteria</taxon>
        <taxon>Bacillati</taxon>
        <taxon>Bacillota</taxon>
        <taxon>Clostridia</taxon>
        <taxon>Lachnospirales</taxon>
        <taxon>Lachnospiraceae</taxon>
        <taxon>Hungatella</taxon>
    </lineage>
</organism>
<dbReference type="PROSITE" id="PS50928">
    <property type="entry name" value="ABC_TM1"/>
    <property type="match status" value="1"/>
</dbReference>
<dbReference type="Proteomes" id="UP000005384">
    <property type="component" value="Unassembled WGS sequence"/>
</dbReference>
<proteinExistence type="inferred from homology"/>
<evidence type="ECO:0000313" key="9">
    <source>
        <dbReference type="EMBL" id="EHI59099.1"/>
    </source>
</evidence>
<dbReference type="Gene3D" id="1.10.3720.10">
    <property type="entry name" value="MetI-like"/>
    <property type="match status" value="1"/>
</dbReference>
<sequence>MNKETKKGKRRWKIWALALLMIGIGVLFFVPIYAMIIISLKTTRELIYSPLAFPKSVYIQNFKDAWKLLNLGTVYKNSLVVATVSVVIRILLAAMASFTLAKRVNRFNRFLYVLFLSGLMIPIYTVLVPLLRLIKNLGLMNSHLGLIVVYIAMGMPFAVFMLTGFVKAIPNELLEAAVLDGCSVYRTFWTIVFPLLKSAITTLFILDFLSVWNDFLLPMLTLSDNSLKTVTVAMYNFYGEFGSRWEMTFAGYTLAIIPIVIVYLLLQKNIVEGIMIGAVKG</sequence>
<evidence type="ECO:0000256" key="7">
    <source>
        <dbReference type="RuleBase" id="RU363032"/>
    </source>
</evidence>
<dbReference type="HOGENOM" id="CLU_016047_1_2_9"/>
<dbReference type="AlphaFoldDB" id="G5IHD4"/>
<comment type="subcellular location">
    <subcellularLocation>
        <location evidence="1 7">Cell membrane</location>
        <topology evidence="1 7">Multi-pass membrane protein</topology>
    </subcellularLocation>
</comment>
<feature type="transmembrane region" description="Helical" evidence="7">
    <location>
        <begin position="143"/>
        <end position="166"/>
    </location>
</feature>
<evidence type="ECO:0000313" key="10">
    <source>
        <dbReference type="Proteomes" id="UP000005384"/>
    </source>
</evidence>
<evidence type="ECO:0000256" key="6">
    <source>
        <dbReference type="ARBA" id="ARBA00023136"/>
    </source>
</evidence>
<dbReference type="PANTHER" id="PTHR43744">
    <property type="entry name" value="ABC TRANSPORTER PERMEASE PROTEIN MG189-RELATED-RELATED"/>
    <property type="match status" value="1"/>
</dbReference>
<evidence type="ECO:0000256" key="3">
    <source>
        <dbReference type="ARBA" id="ARBA00022475"/>
    </source>
</evidence>
<dbReference type="PATRIC" id="fig|742737.3.peg.2911"/>
<dbReference type="OrthoDB" id="9772609at2"/>
<dbReference type="GO" id="GO:0055085">
    <property type="term" value="P:transmembrane transport"/>
    <property type="evidence" value="ECO:0007669"/>
    <property type="project" value="InterPro"/>
</dbReference>
<evidence type="ECO:0000259" key="8">
    <source>
        <dbReference type="PROSITE" id="PS50928"/>
    </source>
</evidence>
<dbReference type="SUPFAM" id="SSF161098">
    <property type="entry name" value="MetI-like"/>
    <property type="match status" value="1"/>
</dbReference>
<keyword evidence="5 7" id="KW-1133">Transmembrane helix</keyword>
<evidence type="ECO:0000256" key="2">
    <source>
        <dbReference type="ARBA" id="ARBA00022448"/>
    </source>
</evidence>
<feature type="transmembrane region" description="Helical" evidence="7">
    <location>
        <begin position="110"/>
        <end position="131"/>
    </location>
</feature>
<dbReference type="RefSeq" id="WP_006780890.1">
    <property type="nucleotide sequence ID" value="NZ_CP040506.1"/>
</dbReference>
<reference evidence="9 10" key="1">
    <citation type="submission" date="2011-08" db="EMBL/GenBank/DDBJ databases">
        <title>The Genome Sequence of Clostridium hathewayi WAL-18680.</title>
        <authorList>
            <consortium name="The Broad Institute Genome Sequencing Platform"/>
            <person name="Earl A."/>
            <person name="Ward D."/>
            <person name="Feldgarden M."/>
            <person name="Gevers D."/>
            <person name="Finegold S.M."/>
            <person name="Summanen P.H."/>
            <person name="Molitoris D.R."/>
            <person name="Song M."/>
            <person name="Daigneault M."/>
            <person name="Allen-Vercoe E."/>
            <person name="Young S.K."/>
            <person name="Zeng Q."/>
            <person name="Gargeya S."/>
            <person name="Fitzgerald M."/>
            <person name="Haas B."/>
            <person name="Abouelleil A."/>
            <person name="Alvarado L."/>
            <person name="Arachchi H.M."/>
            <person name="Berlin A."/>
            <person name="Brown A."/>
            <person name="Chapman S.B."/>
            <person name="Chen Z."/>
            <person name="Dunbar C."/>
            <person name="Freedman E."/>
            <person name="Gearin G."/>
            <person name="Gellesch M."/>
            <person name="Goldberg J."/>
            <person name="Griggs A."/>
            <person name="Gujja S."/>
            <person name="Heiman D."/>
            <person name="Howarth C."/>
            <person name="Larson L."/>
            <person name="Lui A."/>
            <person name="MacDonald P.J.P."/>
            <person name="Montmayeur A."/>
            <person name="Murphy C."/>
            <person name="Neiman D."/>
            <person name="Pearson M."/>
            <person name="Priest M."/>
            <person name="Roberts A."/>
            <person name="Saif S."/>
            <person name="Shea T."/>
            <person name="Shenoy N."/>
            <person name="Sisk P."/>
            <person name="Stolte C."/>
            <person name="Sykes S."/>
            <person name="Wortman J."/>
            <person name="Nusbaum C."/>
            <person name="Birren B."/>
        </authorList>
    </citation>
    <scope>NUCLEOTIDE SEQUENCE [LARGE SCALE GENOMIC DNA]</scope>
    <source>
        <strain evidence="9 10">WAL-18680</strain>
    </source>
</reference>
<feature type="transmembrane region" description="Helical" evidence="7">
    <location>
        <begin position="187"/>
        <end position="212"/>
    </location>
</feature>
<dbReference type="GO" id="GO:0005886">
    <property type="term" value="C:plasma membrane"/>
    <property type="evidence" value="ECO:0007669"/>
    <property type="project" value="UniProtKB-SubCell"/>
</dbReference>
<keyword evidence="3" id="KW-1003">Cell membrane</keyword>
<dbReference type="Pfam" id="PF00528">
    <property type="entry name" value="BPD_transp_1"/>
    <property type="match status" value="1"/>
</dbReference>
<dbReference type="InterPro" id="IPR035906">
    <property type="entry name" value="MetI-like_sf"/>
</dbReference>
<comment type="caution">
    <text evidence="9">The sequence shown here is derived from an EMBL/GenBank/DDBJ whole genome shotgun (WGS) entry which is preliminary data.</text>
</comment>
<accession>G5IHD4</accession>
<feature type="domain" description="ABC transmembrane type-1" evidence="8">
    <location>
        <begin position="75"/>
        <end position="266"/>
    </location>
</feature>
<feature type="transmembrane region" description="Helical" evidence="7">
    <location>
        <begin position="12"/>
        <end position="40"/>
    </location>
</feature>
<keyword evidence="6 7" id="KW-0472">Membrane</keyword>
<dbReference type="InterPro" id="IPR000515">
    <property type="entry name" value="MetI-like"/>
</dbReference>